<keyword evidence="2" id="KW-0472">Membrane</keyword>
<feature type="compositionally biased region" description="Basic and acidic residues" evidence="1">
    <location>
        <begin position="242"/>
        <end position="252"/>
    </location>
</feature>
<feature type="transmembrane region" description="Helical" evidence="2">
    <location>
        <begin position="361"/>
        <end position="380"/>
    </location>
</feature>
<feature type="region of interest" description="Disordered" evidence="1">
    <location>
        <begin position="1"/>
        <end position="69"/>
    </location>
</feature>
<dbReference type="AlphaFoldDB" id="A0A9P6ASR4"/>
<reference evidence="3" key="1">
    <citation type="journal article" date="2020" name="Nat. Commun.">
        <title>Large-scale genome sequencing of mycorrhizal fungi provides insights into the early evolution of symbiotic traits.</title>
        <authorList>
            <person name="Miyauchi S."/>
            <person name="Kiss E."/>
            <person name="Kuo A."/>
            <person name="Drula E."/>
            <person name="Kohler A."/>
            <person name="Sanchez-Garcia M."/>
            <person name="Morin E."/>
            <person name="Andreopoulos B."/>
            <person name="Barry K.W."/>
            <person name="Bonito G."/>
            <person name="Buee M."/>
            <person name="Carver A."/>
            <person name="Chen C."/>
            <person name="Cichocki N."/>
            <person name="Clum A."/>
            <person name="Culley D."/>
            <person name="Crous P.W."/>
            <person name="Fauchery L."/>
            <person name="Girlanda M."/>
            <person name="Hayes R.D."/>
            <person name="Keri Z."/>
            <person name="LaButti K."/>
            <person name="Lipzen A."/>
            <person name="Lombard V."/>
            <person name="Magnuson J."/>
            <person name="Maillard F."/>
            <person name="Murat C."/>
            <person name="Nolan M."/>
            <person name="Ohm R.A."/>
            <person name="Pangilinan J."/>
            <person name="Pereira M.F."/>
            <person name="Perotto S."/>
            <person name="Peter M."/>
            <person name="Pfister S."/>
            <person name="Riley R."/>
            <person name="Sitrit Y."/>
            <person name="Stielow J.B."/>
            <person name="Szollosi G."/>
            <person name="Zifcakova L."/>
            <person name="Stursova M."/>
            <person name="Spatafora J.W."/>
            <person name="Tedersoo L."/>
            <person name="Vaario L.M."/>
            <person name="Yamada A."/>
            <person name="Yan M."/>
            <person name="Wang P."/>
            <person name="Xu J."/>
            <person name="Bruns T."/>
            <person name="Baldrian P."/>
            <person name="Vilgalys R."/>
            <person name="Dunand C."/>
            <person name="Henrissat B."/>
            <person name="Grigoriev I.V."/>
            <person name="Hibbett D."/>
            <person name="Nagy L.G."/>
            <person name="Martin F.M."/>
        </authorList>
    </citation>
    <scope>NUCLEOTIDE SEQUENCE</scope>
    <source>
        <strain evidence="3">UP504</strain>
    </source>
</reference>
<protein>
    <recommendedName>
        <fullName evidence="5">Transmembrane protein</fullName>
    </recommendedName>
</protein>
<dbReference type="PANTHER" id="PTHR36819">
    <property type="entry name" value="REGULATOR OF PHOSPHOLIPASE D SRF1"/>
    <property type="match status" value="1"/>
</dbReference>
<evidence type="ECO:0000313" key="3">
    <source>
        <dbReference type="EMBL" id="KAF9511295.1"/>
    </source>
</evidence>
<keyword evidence="4" id="KW-1185">Reference proteome</keyword>
<name>A0A9P6ASR4_9AGAM</name>
<organism evidence="3 4">
    <name type="scientific">Hydnum rufescens UP504</name>
    <dbReference type="NCBI Taxonomy" id="1448309"/>
    <lineage>
        <taxon>Eukaryota</taxon>
        <taxon>Fungi</taxon>
        <taxon>Dikarya</taxon>
        <taxon>Basidiomycota</taxon>
        <taxon>Agaricomycotina</taxon>
        <taxon>Agaricomycetes</taxon>
        <taxon>Cantharellales</taxon>
        <taxon>Hydnaceae</taxon>
        <taxon>Hydnum</taxon>
    </lineage>
</organism>
<keyword evidence="2" id="KW-0812">Transmembrane</keyword>
<accession>A0A9P6ASR4</accession>
<evidence type="ECO:0000256" key="2">
    <source>
        <dbReference type="SAM" id="Phobius"/>
    </source>
</evidence>
<proteinExistence type="predicted"/>
<evidence type="ECO:0008006" key="5">
    <source>
        <dbReference type="Google" id="ProtNLM"/>
    </source>
</evidence>
<feature type="transmembrane region" description="Helical" evidence="2">
    <location>
        <begin position="428"/>
        <end position="450"/>
    </location>
</feature>
<sequence length="465" mass="52101">MSRSRSHSSVGPSVGTNVHPVVNTSPPWARDKTPSPVAERDDPCLTVARGISNNDCNHPTSSDSLDRGSWTAWDAASTDTHTTKKPGNRWWAFARPRRPLPVDPLSGDDGILRSSATVVPLGDEETHLPIKERLRASWFVESVAADRWRSRRRQNTHPSAPTSQPGSPDNEAQQGPPPVTQRIPNPRLNSLRRGFGLQLEIPPQQPEPALTLAHTQTPGWESPWAPHLRTVSLVNDGGLPHVNEEAGPHNSHELPSQGEDSESVHRNRWTRRKKRFRHFCLHHNYVPLIFRLLNLVATTCTMGVAIRERRLELNNNVLGAIGSSITLVIIFAPLTIVHVLIAIYLEYLGRPLGLWRTSMKLLYTLLETVFICMWSAALSLCFDNYFTSPLRCVPVSDLDWWNQLPRPSNPLGVDVEHSLSDDLCSHTIALIVLIFFALVTYCSSLFISLFRIFEKVKYRTATDPA</sequence>
<evidence type="ECO:0000313" key="4">
    <source>
        <dbReference type="Proteomes" id="UP000886523"/>
    </source>
</evidence>
<feature type="transmembrane region" description="Helical" evidence="2">
    <location>
        <begin position="318"/>
        <end position="349"/>
    </location>
</feature>
<dbReference type="InterPro" id="IPR037737">
    <property type="entry name" value="Srf1"/>
</dbReference>
<dbReference type="GO" id="GO:0071944">
    <property type="term" value="C:cell periphery"/>
    <property type="evidence" value="ECO:0007669"/>
    <property type="project" value="TreeGrafter"/>
</dbReference>
<feature type="compositionally biased region" description="Polar residues" evidence="1">
    <location>
        <begin position="51"/>
        <end position="63"/>
    </location>
</feature>
<feature type="compositionally biased region" description="Polar residues" evidence="1">
    <location>
        <begin position="156"/>
        <end position="173"/>
    </location>
</feature>
<dbReference type="EMBL" id="MU129002">
    <property type="protein sequence ID" value="KAF9511295.1"/>
    <property type="molecule type" value="Genomic_DNA"/>
</dbReference>
<feature type="transmembrane region" description="Helical" evidence="2">
    <location>
        <begin position="285"/>
        <end position="306"/>
    </location>
</feature>
<keyword evidence="2" id="KW-1133">Transmembrane helix</keyword>
<feature type="compositionally biased region" description="Basic and acidic residues" evidence="1">
    <location>
        <begin position="29"/>
        <end position="43"/>
    </location>
</feature>
<dbReference type="Proteomes" id="UP000886523">
    <property type="component" value="Unassembled WGS sequence"/>
</dbReference>
<feature type="region of interest" description="Disordered" evidence="1">
    <location>
        <begin position="235"/>
        <end position="266"/>
    </location>
</feature>
<evidence type="ECO:0000256" key="1">
    <source>
        <dbReference type="SAM" id="MobiDB-lite"/>
    </source>
</evidence>
<comment type="caution">
    <text evidence="3">The sequence shown here is derived from an EMBL/GenBank/DDBJ whole genome shotgun (WGS) entry which is preliminary data.</text>
</comment>
<dbReference type="OrthoDB" id="1436450at2759"/>
<dbReference type="PANTHER" id="PTHR36819:SF1">
    <property type="entry name" value="REGULATOR OF PHOSPHOLIPASE D SRF1"/>
    <property type="match status" value="1"/>
</dbReference>
<gene>
    <name evidence="3" type="ORF">BS47DRAFT_1346932</name>
</gene>
<dbReference type="GO" id="GO:0000324">
    <property type="term" value="C:fungal-type vacuole"/>
    <property type="evidence" value="ECO:0007669"/>
    <property type="project" value="TreeGrafter"/>
</dbReference>
<feature type="region of interest" description="Disordered" evidence="1">
    <location>
        <begin position="148"/>
        <end position="189"/>
    </location>
</feature>